<keyword evidence="8 13" id="KW-1133">Transmembrane helix</keyword>
<evidence type="ECO:0000256" key="10">
    <source>
        <dbReference type="ARBA" id="ARBA00023098"/>
    </source>
</evidence>
<evidence type="ECO:0000256" key="4">
    <source>
        <dbReference type="ARBA" id="ARBA00022676"/>
    </source>
</evidence>
<keyword evidence="4 13" id="KW-0328">Glycosyltransferase</keyword>
<dbReference type="Proteomes" id="UP001108240">
    <property type="component" value="Unplaced"/>
</dbReference>
<keyword evidence="10" id="KW-0443">Lipid metabolism</keyword>
<reference evidence="14" key="2">
    <citation type="submission" date="2025-09" db="UniProtKB">
        <authorList>
            <consortium name="Ensembl"/>
        </authorList>
    </citation>
    <scope>IDENTIFICATION</scope>
</reference>
<dbReference type="GeneTree" id="ENSGT00940000164876"/>
<dbReference type="Ensembl" id="ENSCCRT00000133547.1">
    <property type="protein sequence ID" value="ENSCCRP00000148598.1"/>
    <property type="gene ID" value="ENSCCRG00000030455.2"/>
</dbReference>
<evidence type="ECO:0000313" key="14">
    <source>
        <dbReference type="Ensembl" id="ENSCCRP00000148598.1"/>
    </source>
</evidence>
<dbReference type="PANTHER" id="PTHR11214:SF361">
    <property type="entry name" value="HEXOSYLTRANSFERASE"/>
    <property type="match status" value="1"/>
</dbReference>
<dbReference type="Pfam" id="PF01762">
    <property type="entry name" value="Galactosyl_T"/>
    <property type="match status" value="1"/>
</dbReference>
<organism evidence="14 15">
    <name type="scientific">Cyprinus carpio carpio</name>
    <dbReference type="NCBI Taxonomy" id="630221"/>
    <lineage>
        <taxon>Eukaryota</taxon>
        <taxon>Metazoa</taxon>
        <taxon>Chordata</taxon>
        <taxon>Craniata</taxon>
        <taxon>Vertebrata</taxon>
        <taxon>Euteleostomi</taxon>
        <taxon>Actinopterygii</taxon>
        <taxon>Neopterygii</taxon>
        <taxon>Teleostei</taxon>
        <taxon>Ostariophysi</taxon>
        <taxon>Cypriniformes</taxon>
        <taxon>Cyprinidae</taxon>
        <taxon>Cyprininae</taxon>
        <taxon>Cyprinus</taxon>
    </lineage>
</organism>
<dbReference type="InterPro" id="IPR002659">
    <property type="entry name" value="Glyco_trans_31"/>
</dbReference>
<evidence type="ECO:0000256" key="8">
    <source>
        <dbReference type="ARBA" id="ARBA00022989"/>
    </source>
</evidence>
<dbReference type="GO" id="GO:0008499">
    <property type="term" value="F:N-acetyl-beta-D-glucosaminide beta-(1,3)-galactosyltransferase activity"/>
    <property type="evidence" value="ECO:0007669"/>
    <property type="project" value="TreeGrafter"/>
</dbReference>
<evidence type="ECO:0000313" key="15">
    <source>
        <dbReference type="Proteomes" id="UP001108240"/>
    </source>
</evidence>
<dbReference type="PANTHER" id="PTHR11214">
    <property type="entry name" value="BETA-1,3-N-ACETYLGLUCOSAMINYLTRANSFERASE"/>
    <property type="match status" value="1"/>
</dbReference>
<keyword evidence="11 13" id="KW-0472">Membrane</keyword>
<keyword evidence="5" id="KW-0808">Transferase</keyword>
<dbReference type="GO" id="GO:0000139">
    <property type="term" value="C:Golgi membrane"/>
    <property type="evidence" value="ECO:0007669"/>
    <property type="project" value="UniProtKB-SubCell"/>
</dbReference>
<evidence type="ECO:0000256" key="13">
    <source>
        <dbReference type="RuleBase" id="RU363063"/>
    </source>
</evidence>
<evidence type="ECO:0000256" key="1">
    <source>
        <dbReference type="ARBA" id="ARBA00004323"/>
    </source>
</evidence>
<evidence type="ECO:0000256" key="9">
    <source>
        <dbReference type="ARBA" id="ARBA00023034"/>
    </source>
</evidence>
<dbReference type="EC" id="2.4.1.-" evidence="13"/>
<sequence>MGKRWRYKLLTCFAVAGLITFVAVLVFNRTPLPKKTPTPKELYDVISPSTYRFILNQPELCEKKSPFLVLMIPVTLKDTEARTAIRRTWGQDGLSPRVTVLHLFVIGQPAQSDPVLQEHLERESKEFGDIIQMDFVDSYHNLTIKTMMIMNWIATYCQGAWYAMKIDADIFLNVRYLVDYLLDQGESSRKDYICGSVISDAVPHRDTFNKWYISEDLYPDTWYPPYVSGAAYVFSTDLARKISWASRFVRPIPLEDVYVGLCLHILGVKPMYATTFLGLGNLFEMLARDLNRRGRSFPKNSEWGNRSALGDYLGYVLVRKYLLKDETVNIYLFTTQLLAV</sequence>
<dbReference type="FunFam" id="3.90.550.50:FF:000001">
    <property type="entry name" value="Hexosyltransferase"/>
    <property type="match status" value="1"/>
</dbReference>
<keyword evidence="7 13" id="KW-0735">Signal-anchor</keyword>
<comment type="similarity">
    <text evidence="3 13">Belongs to the glycosyltransferase 31 family.</text>
</comment>
<comment type="subcellular location">
    <subcellularLocation>
        <location evidence="1 13">Golgi apparatus membrane</location>
        <topology evidence="1 13">Single-pass type II membrane protein</topology>
    </subcellularLocation>
</comment>
<evidence type="ECO:0000256" key="12">
    <source>
        <dbReference type="ARBA" id="ARBA00023180"/>
    </source>
</evidence>
<feature type="transmembrane region" description="Helical" evidence="13">
    <location>
        <begin position="7"/>
        <end position="27"/>
    </location>
</feature>
<evidence type="ECO:0000256" key="5">
    <source>
        <dbReference type="ARBA" id="ARBA00022679"/>
    </source>
</evidence>
<keyword evidence="15" id="KW-1185">Reference proteome</keyword>
<dbReference type="AlphaFoldDB" id="A0A9J8AVT2"/>
<keyword evidence="12" id="KW-0325">Glycoprotein</keyword>
<reference evidence="14" key="1">
    <citation type="submission" date="2025-08" db="UniProtKB">
        <authorList>
            <consortium name="Ensembl"/>
        </authorList>
    </citation>
    <scope>IDENTIFICATION</scope>
</reference>
<keyword evidence="9 13" id="KW-0333">Golgi apparatus</keyword>
<name>A0A9J8AVT2_CYPCA</name>
<comment type="pathway">
    <text evidence="2">Protein modification; protein glycosylation.</text>
</comment>
<dbReference type="GO" id="GO:0006629">
    <property type="term" value="P:lipid metabolic process"/>
    <property type="evidence" value="ECO:0007669"/>
    <property type="project" value="UniProtKB-KW"/>
</dbReference>
<evidence type="ECO:0000256" key="11">
    <source>
        <dbReference type="ARBA" id="ARBA00023136"/>
    </source>
</evidence>
<accession>A0A9J8AVT2</accession>
<evidence type="ECO:0000256" key="6">
    <source>
        <dbReference type="ARBA" id="ARBA00022692"/>
    </source>
</evidence>
<proteinExistence type="inferred from homology"/>
<keyword evidence="6 13" id="KW-0812">Transmembrane</keyword>
<dbReference type="SUPFAM" id="SSF53448">
    <property type="entry name" value="Nucleotide-diphospho-sugar transferases"/>
    <property type="match status" value="1"/>
</dbReference>
<dbReference type="InterPro" id="IPR029044">
    <property type="entry name" value="Nucleotide-diphossugar_trans"/>
</dbReference>
<dbReference type="Gene3D" id="3.90.550.50">
    <property type="match status" value="1"/>
</dbReference>
<protein>
    <recommendedName>
        <fullName evidence="13">Hexosyltransferase</fullName>
        <ecNumber evidence="13">2.4.1.-</ecNumber>
    </recommendedName>
</protein>
<dbReference type="GO" id="GO:0006493">
    <property type="term" value="P:protein O-linked glycosylation"/>
    <property type="evidence" value="ECO:0007669"/>
    <property type="project" value="TreeGrafter"/>
</dbReference>
<evidence type="ECO:0000256" key="3">
    <source>
        <dbReference type="ARBA" id="ARBA00008661"/>
    </source>
</evidence>
<evidence type="ECO:0000256" key="7">
    <source>
        <dbReference type="ARBA" id="ARBA00022968"/>
    </source>
</evidence>
<evidence type="ECO:0000256" key="2">
    <source>
        <dbReference type="ARBA" id="ARBA00004922"/>
    </source>
</evidence>